<evidence type="ECO:0008006" key="4">
    <source>
        <dbReference type="Google" id="ProtNLM"/>
    </source>
</evidence>
<evidence type="ECO:0000313" key="3">
    <source>
        <dbReference type="Proteomes" id="UP000318422"/>
    </source>
</evidence>
<evidence type="ECO:0000256" key="1">
    <source>
        <dbReference type="SAM" id="SignalP"/>
    </source>
</evidence>
<reference evidence="2 3" key="1">
    <citation type="submission" date="2019-06" db="EMBL/GenBank/DDBJ databases">
        <title>Whole genome shotgun sequence of Zoogloea ramigera NBRC 15342.</title>
        <authorList>
            <person name="Hosoyama A."/>
            <person name="Uohara A."/>
            <person name="Ohji S."/>
            <person name="Ichikawa N."/>
        </authorList>
    </citation>
    <scope>NUCLEOTIDE SEQUENCE [LARGE SCALE GENOMIC DNA]</scope>
    <source>
        <strain evidence="2 3">NBRC 15342</strain>
    </source>
</reference>
<dbReference type="PROSITE" id="PS51257">
    <property type="entry name" value="PROKAR_LIPOPROTEIN"/>
    <property type="match status" value="1"/>
</dbReference>
<dbReference type="AlphaFoldDB" id="A0A4Y4D1C8"/>
<comment type="caution">
    <text evidence="2">The sequence shown here is derived from an EMBL/GenBank/DDBJ whole genome shotgun (WGS) entry which is preliminary data.</text>
</comment>
<dbReference type="EMBL" id="BJNV01000097">
    <property type="protein sequence ID" value="GEC97544.1"/>
    <property type="molecule type" value="Genomic_DNA"/>
</dbReference>
<sequence length="148" mass="16557">MPAHLKSLLILAAVPLLAACEYEGAAYLIEGKDHSISLVREQRWFWSSEVEQAVVVSRMPTCLRRHDIKSGVTGSVKMEVFEAGDYLWALKQGKSWYLAGTEKCEFQRWKDAPAEPPGKLVGTFTRKNDKLEFVPAEKAPVPIRPAGE</sequence>
<dbReference type="Proteomes" id="UP000318422">
    <property type="component" value="Unassembled WGS sequence"/>
</dbReference>
<feature type="signal peptide" evidence="1">
    <location>
        <begin position="1"/>
        <end position="18"/>
    </location>
</feature>
<organism evidence="2 3">
    <name type="scientific">Zoogloea ramigera</name>
    <dbReference type="NCBI Taxonomy" id="350"/>
    <lineage>
        <taxon>Bacteria</taxon>
        <taxon>Pseudomonadati</taxon>
        <taxon>Pseudomonadota</taxon>
        <taxon>Betaproteobacteria</taxon>
        <taxon>Rhodocyclales</taxon>
        <taxon>Zoogloeaceae</taxon>
        <taxon>Zoogloea</taxon>
    </lineage>
</organism>
<gene>
    <name evidence="2" type="ORF">ZRA01_36170</name>
</gene>
<evidence type="ECO:0000313" key="2">
    <source>
        <dbReference type="EMBL" id="GEC97544.1"/>
    </source>
</evidence>
<accession>A0A4Y4D1C8</accession>
<feature type="chain" id="PRO_5021471402" description="Lipoprotein" evidence="1">
    <location>
        <begin position="19"/>
        <end position="148"/>
    </location>
</feature>
<keyword evidence="1" id="KW-0732">Signal</keyword>
<dbReference type="RefSeq" id="WP_141354849.1">
    <property type="nucleotide sequence ID" value="NZ_BJNV01000097.1"/>
</dbReference>
<name>A0A4Y4D1C8_ZOORA</name>
<protein>
    <recommendedName>
        <fullName evidence="4">Lipoprotein</fullName>
    </recommendedName>
</protein>
<proteinExistence type="predicted"/>
<dbReference type="OrthoDB" id="5297723at2"/>
<keyword evidence="3" id="KW-1185">Reference proteome</keyword>